<dbReference type="STRING" id="155417.A0A4Q4TA70"/>
<reference evidence="1 2" key="1">
    <citation type="submission" date="2018-06" db="EMBL/GenBank/DDBJ databases">
        <title>Complete Genomes of Monosporascus.</title>
        <authorList>
            <person name="Robinson A.J."/>
            <person name="Natvig D.O."/>
        </authorList>
    </citation>
    <scope>NUCLEOTIDE SEQUENCE [LARGE SCALE GENOMIC DNA]</scope>
    <source>
        <strain evidence="1 2">CBS 110550</strain>
    </source>
</reference>
<sequence length="351" mass="38329">MAKSPFTSTWLTLRSGAPGLGGPFLHEAFAPLQYLDQLADDQPQIIVAIGNRQKTKFLESYLAVGPDHGASSDVRFAPMPLASACLIADCGLHTQPQPPRVKGGPQPGNSVLHEIKNSTGDATRIAYGVYRQVLSPFAAVILVFVSDFGGLAGALDFLDSWARWSMLQPMPNRPTVILVEDKLYALPAAKELRLRISTSLLRHLQVAEPTKPYARWDTDKIVRKCFQIQVLPGSLSPTCLRNALLDALRQATLERQRLRMDFSARHVKPLLRAALIHFAEQATVPFNIYQAARISNPIPTSLHDPLVRFLQCAAVAGIRDVSFIAPVAASALLVDAYPPGLHGERVSSTGY</sequence>
<dbReference type="EMBL" id="QJNU01000337">
    <property type="protein sequence ID" value="RYP01923.1"/>
    <property type="molecule type" value="Genomic_DNA"/>
</dbReference>
<proteinExistence type="predicted"/>
<dbReference type="Proteomes" id="UP000293360">
    <property type="component" value="Unassembled WGS sequence"/>
</dbReference>
<dbReference type="OrthoDB" id="4766886at2759"/>
<gene>
    <name evidence="1" type="ORF">DL764_006018</name>
</gene>
<evidence type="ECO:0000313" key="2">
    <source>
        <dbReference type="Proteomes" id="UP000293360"/>
    </source>
</evidence>
<organism evidence="1 2">
    <name type="scientific">Monosporascus ibericus</name>
    <dbReference type="NCBI Taxonomy" id="155417"/>
    <lineage>
        <taxon>Eukaryota</taxon>
        <taxon>Fungi</taxon>
        <taxon>Dikarya</taxon>
        <taxon>Ascomycota</taxon>
        <taxon>Pezizomycotina</taxon>
        <taxon>Sordariomycetes</taxon>
        <taxon>Xylariomycetidae</taxon>
        <taxon>Xylariales</taxon>
        <taxon>Xylariales incertae sedis</taxon>
        <taxon>Monosporascus</taxon>
    </lineage>
</organism>
<keyword evidence="2" id="KW-1185">Reference proteome</keyword>
<accession>A0A4Q4TA70</accession>
<name>A0A4Q4TA70_9PEZI</name>
<evidence type="ECO:0000313" key="1">
    <source>
        <dbReference type="EMBL" id="RYP01923.1"/>
    </source>
</evidence>
<protein>
    <submittedName>
        <fullName evidence="1">Uncharacterized protein</fullName>
    </submittedName>
</protein>
<comment type="caution">
    <text evidence="1">The sequence shown here is derived from an EMBL/GenBank/DDBJ whole genome shotgun (WGS) entry which is preliminary data.</text>
</comment>
<dbReference type="AlphaFoldDB" id="A0A4Q4TA70"/>